<comment type="similarity">
    <text evidence="2">Belongs to the Ca(2+):cation antiporter (CaCA) (TC 2.A.19) family.</text>
</comment>
<feature type="non-terminal residue" evidence="10">
    <location>
        <position position="1"/>
    </location>
</feature>
<feature type="transmembrane region" description="Helical" evidence="8">
    <location>
        <begin position="130"/>
        <end position="154"/>
    </location>
</feature>
<gene>
    <name evidence="10" type="ORF">AMORRO_LOCUS14932</name>
</gene>
<reference evidence="10" key="1">
    <citation type="submission" date="2021-06" db="EMBL/GenBank/DDBJ databases">
        <authorList>
            <person name="Kallberg Y."/>
            <person name="Tangrot J."/>
            <person name="Rosling A."/>
        </authorList>
    </citation>
    <scope>NUCLEOTIDE SEQUENCE</scope>
    <source>
        <strain evidence="10">CL551</strain>
    </source>
</reference>
<sequence>VLGIAFLAGSWPTHKRLQEHSFHNKDSSQGAIFRLKDSSFQAKLFVNTSSSILALAVLALVTPAAFKIASTPLGGAGVDAQSIECNLQNISHATAIILMLVYIGLLFFQLKTHVKEVIDAKEYKCEEPAYPWYFDLFLIAISIAGISFCARYLVDSIEVLGEEYQLGSGFIGIVLFPLCVVSSFIEHYTAIKDAYYDRVDTAVSLIMNTSVQMALLVTPILVIVGWFMGHPLTLDFNVLEISVLACAVLIVNYLVADNEANWLEGYMLIISYILIAITFFYFPTPIEAEKEQFHCSIWSRNLNDSLSSHHG</sequence>
<evidence type="ECO:0000313" key="10">
    <source>
        <dbReference type="EMBL" id="CAG8744354.1"/>
    </source>
</evidence>
<keyword evidence="3" id="KW-0813">Transport</keyword>
<organism evidence="10 11">
    <name type="scientific">Acaulospora morrowiae</name>
    <dbReference type="NCBI Taxonomy" id="94023"/>
    <lineage>
        <taxon>Eukaryota</taxon>
        <taxon>Fungi</taxon>
        <taxon>Fungi incertae sedis</taxon>
        <taxon>Mucoromycota</taxon>
        <taxon>Glomeromycotina</taxon>
        <taxon>Glomeromycetes</taxon>
        <taxon>Diversisporales</taxon>
        <taxon>Acaulosporaceae</taxon>
        <taxon>Acaulospora</taxon>
    </lineage>
</organism>
<dbReference type="GO" id="GO:0015369">
    <property type="term" value="F:calcium:proton antiporter activity"/>
    <property type="evidence" value="ECO:0007669"/>
    <property type="project" value="UniProtKB-ARBA"/>
</dbReference>
<comment type="caution">
    <text evidence="10">The sequence shown here is derived from an EMBL/GenBank/DDBJ whole genome shotgun (WGS) entry which is preliminary data.</text>
</comment>
<evidence type="ECO:0000256" key="1">
    <source>
        <dbReference type="ARBA" id="ARBA00004127"/>
    </source>
</evidence>
<evidence type="ECO:0000256" key="5">
    <source>
        <dbReference type="ARBA" id="ARBA00022989"/>
    </source>
</evidence>
<feature type="domain" description="Sodium/calcium exchanger membrane region" evidence="9">
    <location>
        <begin position="136"/>
        <end position="280"/>
    </location>
</feature>
<evidence type="ECO:0000256" key="2">
    <source>
        <dbReference type="ARBA" id="ARBA00008170"/>
    </source>
</evidence>
<keyword evidence="11" id="KW-1185">Reference proteome</keyword>
<dbReference type="InterPro" id="IPR004713">
    <property type="entry name" value="CaH_exchang"/>
</dbReference>
<dbReference type="GO" id="GO:0000329">
    <property type="term" value="C:fungal-type vacuole membrane"/>
    <property type="evidence" value="ECO:0007669"/>
    <property type="project" value="TreeGrafter"/>
</dbReference>
<feature type="non-terminal residue" evidence="10">
    <location>
        <position position="311"/>
    </location>
</feature>
<evidence type="ECO:0000313" key="11">
    <source>
        <dbReference type="Proteomes" id="UP000789342"/>
    </source>
</evidence>
<proteinExistence type="inferred from homology"/>
<keyword evidence="7 8" id="KW-0472">Membrane</keyword>
<accession>A0A9N9IQE2</accession>
<feature type="transmembrane region" description="Helical" evidence="8">
    <location>
        <begin position="44"/>
        <end position="69"/>
    </location>
</feature>
<evidence type="ECO:0000256" key="4">
    <source>
        <dbReference type="ARBA" id="ARBA00022692"/>
    </source>
</evidence>
<dbReference type="Pfam" id="PF01699">
    <property type="entry name" value="Na_Ca_ex"/>
    <property type="match status" value="1"/>
</dbReference>
<dbReference type="InterPro" id="IPR004837">
    <property type="entry name" value="NaCa_Exmemb"/>
</dbReference>
<feature type="transmembrane region" description="Helical" evidence="8">
    <location>
        <begin position="90"/>
        <end position="110"/>
    </location>
</feature>
<comment type="subcellular location">
    <subcellularLocation>
        <location evidence="1">Endomembrane system</location>
        <topology evidence="1">Multi-pass membrane protein</topology>
    </subcellularLocation>
</comment>
<dbReference type="InterPro" id="IPR044880">
    <property type="entry name" value="NCX_ion-bd_dom_sf"/>
</dbReference>
<keyword evidence="4 8" id="KW-0812">Transmembrane</keyword>
<dbReference type="PANTHER" id="PTHR31503">
    <property type="entry name" value="VACUOLAR CALCIUM ION TRANSPORTER"/>
    <property type="match status" value="1"/>
</dbReference>
<feature type="transmembrane region" description="Helical" evidence="8">
    <location>
        <begin position="166"/>
        <end position="185"/>
    </location>
</feature>
<name>A0A9N9IQE2_9GLOM</name>
<dbReference type="EMBL" id="CAJVPV010032166">
    <property type="protein sequence ID" value="CAG8744354.1"/>
    <property type="molecule type" value="Genomic_DNA"/>
</dbReference>
<feature type="transmembrane region" description="Helical" evidence="8">
    <location>
        <begin position="205"/>
        <end position="229"/>
    </location>
</feature>
<protein>
    <submittedName>
        <fullName evidence="10">13495_t:CDS:1</fullName>
    </submittedName>
</protein>
<dbReference type="AlphaFoldDB" id="A0A9N9IQE2"/>
<evidence type="ECO:0000256" key="8">
    <source>
        <dbReference type="SAM" id="Phobius"/>
    </source>
</evidence>
<dbReference type="Gene3D" id="1.20.1420.30">
    <property type="entry name" value="NCX, central ion-binding region"/>
    <property type="match status" value="1"/>
</dbReference>
<keyword evidence="6" id="KW-0406">Ion transport</keyword>
<evidence type="ECO:0000256" key="7">
    <source>
        <dbReference type="ARBA" id="ARBA00023136"/>
    </source>
</evidence>
<dbReference type="PANTHER" id="PTHR31503:SF22">
    <property type="entry name" value="VACUOLAR CALCIUM ION TRANSPORTER"/>
    <property type="match status" value="1"/>
</dbReference>
<evidence type="ECO:0000256" key="3">
    <source>
        <dbReference type="ARBA" id="ARBA00022448"/>
    </source>
</evidence>
<dbReference type="Proteomes" id="UP000789342">
    <property type="component" value="Unassembled WGS sequence"/>
</dbReference>
<dbReference type="GO" id="GO:0012505">
    <property type="term" value="C:endomembrane system"/>
    <property type="evidence" value="ECO:0007669"/>
    <property type="project" value="UniProtKB-SubCell"/>
</dbReference>
<feature type="transmembrane region" description="Helical" evidence="8">
    <location>
        <begin position="236"/>
        <end position="256"/>
    </location>
</feature>
<dbReference type="GO" id="GO:0006874">
    <property type="term" value="P:intracellular calcium ion homeostasis"/>
    <property type="evidence" value="ECO:0007669"/>
    <property type="project" value="TreeGrafter"/>
</dbReference>
<evidence type="ECO:0000256" key="6">
    <source>
        <dbReference type="ARBA" id="ARBA00023065"/>
    </source>
</evidence>
<keyword evidence="5 8" id="KW-1133">Transmembrane helix</keyword>
<dbReference type="OrthoDB" id="1699231at2759"/>
<evidence type="ECO:0000259" key="9">
    <source>
        <dbReference type="Pfam" id="PF01699"/>
    </source>
</evidence>
<feature type="transmembrane region" description="Helical" evidence="8">
    <location>
        <begin position="262"/>
        <end position="282"/>
    </location>
</feature>